<dbReference type="AlphaFoldDB" id="A0A8X6Q1P7"/>
<name>A0A8X6Q1P7_NEPPI</name>
<accession>A0A8X6Q1P7</accession>
<organism evidence="1 2">
    <name type="scientific">Nephila pilipes</name>
    <name type="common">Giant wood spider</name>
    <name type="synonym">Nephila maculata</name>
    <dbReference type="NCBI Taxonomy" id="299642"/>
    <lineage>
        <taxon>Eukaryota</taxon>
        <taxon>Metazoa</taxon>
        <taxon>Ecdysozoa</taxon>
        <taxon>Arthropoda</taxon>
        <taxon>Chelicerata</taxon>
        <taxon>Arachnida</taxon>
        <taxon>Araneae</taxon>
        <taxon>Araneomorphae</taxon>
        <taxon>Entelegynae</taxon>
        <taxon>Araneoidea</taxon>
        <taxon>Nephilidae</taxon>
        <taxon>Nephila</taxon>
    </lineage>
</organism>
<sequence>MNLNLDSLRRCPVKNQGLVWGGHEIFYSGTDVNENPTDTHKAFFFIQSKNRRRIPARNRRCSRRDANDYHSRYEAVILLVKSHGRFSQWYNSGNEYMVHTVIVKRAIHFLLVVDLNGNPTQCLPLRNMQALFLMR</sequence>
<keyword evidence="2" id="KW-1185">Reference proteome</keyword>
<protein>
    <submittedName>
        <fullName evidence="1">Uncharacterized protein</fullName>
    </submittedName>
</protein>
<evidence type="ECO:0000313" key="2">
    <source>
        <dbReference type="Proteomes" id="UP000887013"/>
    </source>
</evidence>
<comment type="caution">
    <text evidence="1">The sequence shown here is derived from an EMBL/GenBank/DDBJ whole genome shotgun (WGS) entry which is preliminary data.</text>
</comment>
<dbReference type="EMBL" id="BMAW01075467">
    <property type="protein sequence ID" value="GFT97150.1"/>
    <property type="molecule type" value="Genomic_DNA"/>
</dbReference>
<dbReference type="Proteomes" id="UP000887013">
    <property type="component" value="Unassembled WGS sequence"/>
</dbReference>
<proteinExistence type="predicted"/>
<reference evidence="1" key="1">
    <citation type="submission" date="2020-08" db="EMBL/GenBank/DDBJ databases">
        <title>Multicomponent nature underlies the extraordinary mechanical properties of spider dragline silk.</title>
        <authorList>
            <person name="Kono N."/>
            <person name="Nakamura H."/>
            <person name="Mori M."/>
            <person name="Yoshida Y."/>
            <person name="Ohtoshi R."/>
            <person name="Malay A.D."/>
            <person name="Moran D.A.P."/>
            <person name="Tomita M."/>
            <person name="Numata K."/>
            <person name="Arakawa K."/>
        </authorList>
    </citation>
    <scope>NUCLEOTIDE SEQUENCE</scope>
</reference>
<evidence type="ECO:0000313" key="1">
    <source>
        <dbReference type="EMBL" id="GFT97150.1"/>
    </source>
</evidence>
<gene>
    <name evidence="1" type="ORF">NPIL_167591</name>
</gene>